<organism evidence="3 4">
    <name type="scientific">Chlamydomonas incerta</name>
    <dbReference type="NCBI Taxonomy" id="51695"/>
    <lineage>
        <taxon>Eukaryota</taxon>
        <taxon>Viridiplantae</taxon>
        <taxon>Chlorophyta</taxon>
        <taxon>core chlorophytes</taxon>
        <taxon>Chlorophyceae</taxon>
        <taxon>CS clade</taxon>
        <taxon>Chlamydomonadales</taxon>
        <taxon>Chlamydomonadaceae</taxon>
        <taxon>Chlamydomonas</taxon>
    </lineage>
</organism>
<dbReference type="SUPFAM" id="SSF52540">
    <property type="entry name" value="P-loop containing nucleoside triphosphate hydrolases"/>
    <property type="match status" value="1"/>
</dbReference>
<dbReference type="Gene3D" id="3.40.50.300">
    <property type="entry name" value="P-loop containing nucleotide triphosphate hydrolases"/>
    <property type="match status" value="1"/>
</dbReference>
<gene>
    <name evidence="3" type="ORF">HXX76_000415</name>
</gene>
<feature type="region of interest" description="Disordered" evidence="1">
    <location>
        <begin position="873"/>
        <end position="893"/>
    </location>
</feature>
<reference evidence="3" key="1">
    <citation type="journal article" date="2020" name="bioRxiv">
        <title>Comparative genomics of Chlamydomonas.</title>
        <authorList>
            <person name="Craig R.J."/>
            <person name="Hasan A.R."/>
            <person name="Ness R.W."/>
            <person name="Keightley P.D."/>
        </authorList>
    </citation>
    <scope>NUCLEOTIDE SEQUENCE</scope>
    <source>
        <strain evidence="3">SAG 7.73</strain>
    </source>
</reference>
<feature type="compositionally biased region" description="Acidic residues" evidence="1">
    <location>
        <begin position="298"/>
        <end position="313"/>
    </location>
</feature>
<comment type="caution">
    <text evidence="3">The sequence shown here is derived from an EMBL/GenBank/DDBJ whole genome shotgun (WGS) entry which is preliminary data.</text>
</comment>
<name>A0A835WEB2_CHLIN</name>
<feature type="compositionally biased region" description="Acidic residues" evidence="1">
    <location>
        <begin position="534"/>
        <end position="597"/>
    </location>
</feature>
<keyword evidence="4" id="KW-1185">Reference proteome</keyword>
<evidence type="ECO:0000313" key="3">
    <source>
        <dbReference type="EMBL" id="KAG2445811.1"/>
    </source>
</evidence>
<dbReference type="PROSITE" id="PS51199">
    <property type="entry name" value="SF4_HELICASE"/>
    <property type="match status" value="1"/>
</dbReference>
<evidence type="ECO:0000259" key="2">
    <source>
        <dbReference type="PROSITE" id="PS51199"/>
    </source>
</evidence>
<evidence type="ECO:0000313" key="4">
    <source>
        <dbReference type="Proteomes" id="UP000650467"/>
    </source>
</evidence>
<feature type="region of interest" description="Disordered" evidence="1">
    <location>
        <begin position="485"/>
        <end position="615"/>
    </location>
</feature>
<proteinExistence type="predicted"/>
<feature type="region of interest" description="Disordered" evidence="1">
    <location>
        <begin position="201"/>
        <end position="220"/>
    </location>
</feature>
<feature type="compositionally biased region" description="Basic and acidic residues" evidence="1">
    <location>
        <begin position="502"/>
        <end position="511"/>
    </location>
</feature>
<dbReference type="InterPro" id="IPR027417">
    <property type="entry name" value="P-loop_NTPase"/>
</dbReference>
<protein>
    <recommendedName>
        <fullName evidence="2">SF4 helicase domain-containing protein</fullName>
    </recommendedName>
</protein>
<feature type="region of interest" description="Disordered" evidence="1">
    <location>
        <begin position="77"/>
        <end position="103"/>
    </location>
</feature>
<dbReference type="Proteomes" id="UP000650467">
    <property type="component" value="Unassembled WGS sequence"/>
</dbReference>
<feature type="domain" description="SF4 helicase" evidence="2">
    <location>
        <begin position="989"/>
        <end position="1342"/>
    </location>
</feature>
<evidence type="ECO:0000256" key="1">
    <source>
        <dbReference type="SAM" id="MobiDB-lite"/>
    </source>
</evidence>
<dbReference type="PANTHER" id="PTHR12873:SF0">
    <property type="entry name" value="TWINKLE MTDNA HELICASE"/>
    <property type="match status" value="1"/>
</dbReference>
<dbReference type="GO" id="GO:0005524">
    <property type="term" value="F:ATP binding"/>
    <property type="evidence" value="ECO:0007669"/>
    <property type="project" value="InterPro"/>
</dbReference>
<dbReference type="GO" id="GO:0043139">
    <property type="term" value="F:5'-3' DNA helicase activity"/>
    <property type="evidence" value="ECO:0007669"/>
    <property type="project" value="InterPro"/>
</dbReference>
<feature type="region of interest" description="Disordered" evidence="1">
    <location>
        <begin position="298"/>
        <end position="328"/>
    </location>
</feature>
<dbReference type="OrthoDB" id="1898560at2759"/>
<feature type="region of interest" description="Disordered" evidence="1">
    <location>
        <begin position="366"/>
        <end position="420"/>
    </location>
</feature>
<feature type="compositionally biased region" description="Low complexity" evidence="1">
    <location>
        <begin position="369"/>
        <end position="395"/>
    </location>
</feature>
<feature type="compositionally biased region" description="Pro residues" evidence="1">
    <location>
        <begin position="316"/>
        <end position="326"/>
    </location>
</feature>
<dbReference type="InterPro" id="IPR007694">
    <property type="entry name" value="DNA_helicase_DnaB-like_C"/>
</dbReference>
<dbReference type="EMBL" id="JAEHOC010000001">
    <property type="protein sequence ID" value="KAG2445811.1"/>
    <property type="molecule type" value="Genomic_DNA"/>
</dbReference>
<dbReference type="GO" id="GO:0003697">
    <property type="term" value="F:single-stranded DNA binding"/>
    <property type="evidence" value="ECO:0007669"/>
    <property type="project" value="InterPro"/>
</dbReference>
<dbReference type="GO" id="GO:0006260">
    <property type="term" value="P:DNA replication"/>
    <property type="evidence" value="ECO:0007669"/>
    <property type="project" value="InterPro"/>
</dbReference>
<accession>A0A835WEB2</accession>
<sequence length="1343" mass="140011">MTARGHVCVHGCGPAASGPAPVAPVHCRAVGAGRGGGTGGRAVVVSAAAAAAGGSQAGGGAWAGATAGPGQTVAGYGGAPSSSSAGNSSGSSGGGAGSSGNPHVLSAATEEQRLASLRSQLEEAGVDLPEDVVASPGTWRHRTCPICGGGEGGHDPNSFSMFLSENYTRVSYLCRRQNKCGVKATVWAAGVNRKLSRAGAEGGALTEVPPAPARPELQREAQEPLDADALAFFAARGITAATLRAAGVYQARDVPHPTLPGVRLPRVVVYPYTLHGVVTNATFHDIHNYCLTVGLDEQEQGEGEGEGADEDAGEPARPPPVAPQPDPELLAILPGLRWQVAGAQRYLWGLDDVAFAPELQRHREKLAAARRPPMAKPRQAAAASPGADSAAATGAAGAGGPSGAPALTPGLERLAGAPSMPPVSAELNPAAAAAIAAASLQPTVAHSSAQAAQLDALGLAGGGGEAHVDEAGAVAGAAAGDGVGDGVGKGDHATPYDATDPSQDRESVRDMGDEEVELLPEEAAQWRGRGRFNDEDEAEAADEMELEFEGEEDEEEEDEAEEDDAEEDEAGEEDEEGEEGEEGEEDEDEEEDEEEEGEQARTAAGLPGMAPQGASAPPLGAPYAYGPFAAAAGAGDPRSQVAGASAASVAAPTLLHPRYRDLVLVEDELERLALMEAGVLNVLSLPPRAVVAFHDYTEALREAEAADEAATAAAAASGAGGRGGRRRGRGTSAAAATAVGMSATVLSYMFNSREVLSPESAVVGGEVRVTLALKEDAASRMLAEELANSLVRERCLVLRWPATQLELPPLSRELLQRQAAAAQAMAAAAAGTGDWGAVAHEMYEEVPEYLRAEEEEAEREAAWGSEPLGTEAAAAWGGSQEAAAPWAAAHQHGQYDQYDPYQQQPYQQGGGESAGTDDALVDAGGALAAGPPQAEQGGPIRVGAGDVLLRDGPEALTWLVEQGARPYPVKGLMDISGLWDEIIRHWHGKEATAAAVSTGWPGLDEVYRVTPGELTIVTGVPNSGKSHWLDALAVQLASAHEWRVGFASFEKSAVKHGQNLIELAARTSMFTPGGLQNMTPQQFHTALDWVNAHFFLIRHPDMADEGSAAPTPEQLRLAEGLRLGLGQGLGAPGAGAPGQPTPDELEAAERAAAWLEESRQPCTIDWVLSKATQAVYRHGIRGLVIDPYNELDQQRGAQSETEYISAMLSKVKRWAQRHMVHVWLVAHPKSFEDWDGSPPSMYDISGSAHWYNKADMGVVVHRYTRVAMDAAMKKYAGAAGGSAQVQATLERLRRKPVALSFSENETLIKVVKARNKTSGTQGDYVLNYSRERCRFLDPNFPDA</sequence>
<dbReference type="InterPro" id="IPR027032">
    <property type="entry name" value="Twinkle-like"/>
</dbReference>
<dbReference type="PANTHER" id="PTHR12873">
    <property type="entry name" value="T7-LIKE MITOCHONDRIAL DNA HELICASE"/>
    <property type="match status" value="1"/>
</dbReference>
<feature type="compositionally biased region" description="Low complexity" evidence="1">
    <location>
        <begin position="79"/>
        <end position="90"/>
    </location>
</feature>